<feature type="domain" description="C2H2-type" evidence="13">
    <location>
        <begin position="388"/>
        <end position="415"/>
    </location>
</feature>
<dbReference type="Proteomes" id="UP000269221">
    <property type="component" value="Unassembled WGS sequence"/>
</dbReference>
<dbReference type="GO" id="GO:0000978">
    <property type="term" value="F:RNA polymerase II cis-regulatory region sequence-specific DNA binding"/>
    <property type="evidence" value="ECO:0007669"/>
    <property type="project" value="TreeGrafter"/>
</dbReference>
<dbReference type="STRING" id="333673.A0A3M0KUK1"/>
<feature type="region of interest" description="Disordered" evidence="12">
    <location>
        <begin position="347"/>
        <end position="387"/>
    </location>
</feature>
<keyword evidence="5 11" id="KW-0863">Zinc-finger</keyword>
<dbReference type="Pfam" id="PF02093">
    <property type="entry name" value="Gag_p30"/>
    <property type="match status" value="1"/>
</dbReference>
<dbReference type="FunFam" id="3.30.160.60:FF:000551">
    <property type="entry name" value="zinc finger protein 197 isoform X1"/>
    <property type="match status" value="1"/>
</dbReference>
<evidence type="ECO:0000256" key="10">
    <source>
        <dbReference type="ARBA" id="ARBA00023242"/>
    </source>
</evidence>
<dbReference type="GO" id="GO:0000981">
    <property type="term" value="F:DNA-binding transcription factor activity, RNA polymerase II-specific"/>
    <property type="evidence" value="ECO:0007669"/>
    <property type="project" value="TreeGrafter"/>
</dbReference>
<dbReference type="PROSITE" id="PS00028">
    <property type="entry name" value="ZINC_FINGER_C2H2_1"/>
    <property type="match status" value="9"/>
</dbReference>
<accession>A0A3M0KUK1</accession>
<dbReference type="SUPFAM" id="SSF57667">
    <property type="entry name" value="beta-beta-alpha zinc fingers"/>
    <property type="match status" value="5"/>
</dbReference>
<dbReference type="Gene3D" id="1.10.375.10">
    <property type="entry name" value="Human Immunodeficiency Virus Type 1 Capsid Protein"/>
    <property type="match status" value="1"/>
</dbReference>
<dbReference type="GO" id="GO:0008270">
    <property type="term" value="F:zinc ion binding"/>
    <property type="evidence" value="ECO:0007669"/>
    <property type="project" value="UniProtKB-KW"/>
</dbReference>
<keyword evidence="10" id="KW-0539">Nucleus</keyword>
<dbReference type="FunFam" id="3.30.160.60:FF:000620">
    <property type="entry name" value="Zinc finger protein 263"/>
    <property type="match status" value="1"/>
</dbReference>
<evidence type="ECO:0000256" key="12">
    <source>
        <dbReference type="SAM" id="MobiDB-lite"/>
    </source>
</evidence>
<feature type="domain" description="C2H2-type" evidence="13">
    <location>
        <begin position="640"/>
        <end position="663"/>
    </location>
</feature>
<keyword evidence="3" id="KW-0479">Metal-binding</keyword>
<dbReference type="PANTHER" id="PTHR24388:SF96">
    <property type="entry name" value="GENE, 32687-RELATED"/>
    <property type="match status" value="1"/>
</dbReference>
<organism evidence="14 15">
    <name type="scientific">Hirundo rustica rustica</name>
    <dbReference type="NCBI Taxonomy" id="333673"/>
    <lineage>
        <taxon>Eukaryota</taxon>
        <taxon>Metazoa</taxon>
        <taxon>Chordata</taxon>
        <taxon>Craniata</taxon>
        <taxon>Vertebrata</taxon>
        <taxon>Euteleostomi</taxon>
        <taxon>Archelosauria</taxon>
        <taxon>Archosauria</taxon>
        <taxon>Dinosauria</taxon>
        <taxon>Saurischia</taxon>
        <taxon>Theropoda</taxon>
        <taxon>Coelurosauria</taxon>
        <taxon>Aves</taxon>
        <taxon>Neognathae</taxon>
        <taxon>Neoaves</taxon>
        <taxon>Telluraves</taxon>
        <taxon>Australaves</taxon>
        <taxon>Passeriformes</taxon>
        <taxon>Sylvioidea</taxon>
        <taxon>Hirundinidae</taxon>
        <taxon>Hirundo</taxon>
    </lineage>
</organism>
<feature type="domain" description="C2H2-type" evidence="13">
    <location>
        <begin position="528"/>
        <end position="555"/>
    </location>
</feature>
<evidence type="ECO:0000256" key="6">
    <source>
        <dbReference type="ARBA" id="ARBA00022833"/>
    </source>
</evidence>
<proteinExistence type="inferred from homology"/>
<feature type="domain" description="C2H2-type" evidence="13">
    <location>
        <begin position="444"/>
        <end position="471"/>
    </location>
</feature>
<keyword evidence="9" id="KW-0804">Transcription</keyword>
<dbReference type="Gene3D" id="3.10.20.370">
    <property type="match status" value="1"/>
</dbReference>
<evidence type="ECO:0000256" key="9">
    <source>
        <dbReference type="ARBA" id="ARBA00023163"/>
    </source>
</evidence>
<dbReference type="PANTHER" id="PTHR24388">
    <property type="entry name" value="ZINC FINGER PROTEIN"/>
    <property type="match status" value="1"/>
</dbReference>
<evidence type="ECO:0000313" key="15">
    <source>
        <dbReference type="Proteomes" id="UP000269221"/>
    </source>
</evidence>
<comment type="similarity">
    <text evidence="2">Belongs to the krueppel C2H2-type zinc-finger protein family.</text>
</comment>
<dbReference type="EMBL" id="QRBI01000100">
    <property type="protein sequence ID" value="RMC16898.1"/>
    <property type="molecule type" value="Genomic_DNA"/>
</dbReference>
<dbReference type="InterPro" id="IPR050527">
    <property type="entry name" value="Snail/Krueppel_Znf"/>
</dbReference>
<feature type="domain" description="C2H2-type" evidence="13">
    <location>
        <begin position="584"/>
        <end position="611"/>
    </location>
</feature>
<dbReference type="GO" id="GO:0045892">
    <property type="term" value="P:negative regulation of DNA-templated transcription"/>
    <property type="evidence" value="ECO:0007669"/>
    <property type="project" value="UniProtKB-ARBA"/>
</dbReference>
<dbReference type="Gene3D" id="3.30.160.60">
    <property type="entry name" value="Classic Zinc Finger"/>
    <property type="match status" value="10"/>
</dbReference>
<keyword evidence="4" id="KW-0677">Repeat</keyword>
<feature type="compositionally biased region" description="Basic and acidic residues" evidence="12">
    <location>
        <begin position="377"/>
        <end position="387"/>
    </location>
</feature>
<dbReference type="GO" id="GO:0005634">
    <property type="term" value="C:nucleus"/>
    <property type="evidence" value="ECO:0007669"/>
    <property type="project" value="UniProtKB-SubCell"/>
</dbReference>
<feature type="domain" description="C2H2-type" evidence="13">
    <location>
        <begin position="472"/>
        <end position="499"/>
    </location>
</feature>
<dbReference type="Pfam" id="PF13465">
    <property type="entry name" value="zf-H2C2_2"/>
    <property type="match status" value="1"/>
</dbReference>
<evidence type="ECO:0000259" key="13">
    <source>
        <dbReference type="PROSITE" id="PS50157"/>
    </source>
</evidence>
<dbReference type="FunFam" id="3.30.160.60:FF:000508">
    <property type="entry name" value="Myeloid zinc finger 1"/>
    <property type="match status" value="1"/>
</dbReference>
<comment type="caution">
    <text evidence="14">The sequence shown here is derived from an EMBL/GenBank/DDBJ whole genome shotgun (WGS) entry which is preliminary data.</text>
</comment>
<keyword evidence="15" id="KW-1185">Reference proteome</keyword>
<evidence type="ECO:0000256" key="5">
    <source>
        <dbReference type="ARBA" id="ARBA00022771"/>
    </source>
</evidence>
<feature type="domain" description="C2H2-type" evidence="13">
    <location>
        <begin position="556"/>
        <end position="583"/>
    </location>
</feature>
<dbReference type="FunFam" id="3.30.160.60:FF:001997">
    <property type="entry name" value="Uncharacterized protein"/>
    <property type="match status" value="1"/>
</dbReference>
<evidence type="ECO:0000256" key="7">
    <source>
        <dbReference type="ARBA" id="ARBA00023015"/>
    </source>
</evidence>
<dbReference type="InterPro" id="IPR043502">
    <property type="entry name" value="DNA/RNA_pol_sf"/>
</dbReference>
<dbReference type="Pfam" id="PF00096">
    <property type="entry name" value="zf-C2H2"/>
    <property type="match status" value="8"/>
</dbReference>
<name>A0A3M0KUK1_HIRRU</name>
<keyword evidence="8" id="KW-0238">DNA-binding</keyword>
<gene>
    <name evidence="14" type="ORF">DUI87_06153</name>
</gene>
<sequence length="718" mass="81176">MRIWDSQHAQGPLADTKWPLQDPNWNHQQQNHRINMQDLRGIIVQGIREAVPRGQNINKAFNERQKKEETPTDWLERLRKNLQMYSGLDPETPLEQALLKTQFVAKSWEDIRKKLEKLDNWQDRDLDELLKEAQKGYKNSPTIFGEQLAKDLESWEPPPGEGQLLQYVDDLLRATQTQETCVDCTEQGIALGILAQNLGPYQGAVAYLSKQLDTAAKGWPSGSTGEPVIHECLETIEATYSSRQDLKDTPLEDAETCLLMEAAMSSVEEDMLELEDAAIVAALTSLSKAYGLVLRDTSSAPVSVAESDILSVGSAFGCANSICASRQSLGSGRMEEEEEPWRCLTRRGCKPSAGSCEEQRPPLCQEGGRRSSQSSELVEKPHGGDKPHKCLECGQGFSRRSRLIRHQVIHTGERPYECGECGKSFSQSSNLIKHKRIHTGEKPFECGECGNSFRYSSQLRTHQRIHTEEKPYECGECGKSFRQKGDLIRHQVIHTGERPYDCEECGMSFRQKGAFMQHHRIHTGEQPYECVECGKSFSQSSCLRKHQRIHTGEKPYHCGECGKSFIQRFQLREHQRIHTGEKPYECGECGKSFRDSYSLIQHQVIHTGEGLYTCLECGKGFGWSSSLKYHQRIHTGERPYECPECGKSFSNSSILKQFWGLVHGIWPRLKRDRRRDGRSLFGPPGQLAKREQPGTGNEEERRRVSIPAAGKGGVRVVV</sequence>
<dbReference type="InterPro" id="IPR003036">
    <property type="entry name" value="Gag_P30"/>
</dbReference>
<protein>
    <recommendedName>
        <fullName evidence="13">C2H2-type domain-containing protein</fullName>
    </recommendedName>
</protein>
<dbReference type="GO" id="GO:0042802">
    <property type="term" value="F:identical protein binding"/>
    <property type="evidence" value="ECO:0007669"/>
    <property type="project" value="UniProtKB-ARBA"/>
</dbReference>
<dbReference type="InterPro" id="IPR008919">
    <property type="entry name" value="Retrov_capsid_N"/>
</dbReference>
<feature type="domain" description="C2H2-type" evidence="13">
    <location>
        <begin position="500"/>
        <end position="527"/>
    </location>
</feature>
<evidence type="ECO:0000256" key="4">
    <source>
        <dbReference type="ARBA" id="ARBA00022737"/>
    </source>
</evidence>
<dbReference type="FunFam" id="3.30.160.60:FF:000249">
    <property type="entry name" value="Zinc finger protein 154"/>
    <property type="match status" value="1"/>
</dbReference>
<comment type="subcellular location">
    <subcellularLocation>
        <location evidence="1">Nucleus</location>
    </subcellularLocation>
</comment>
<evidence type="ECO:0000256" key="2">
    <source>
        <dbReference type="ARBA" id="ARBA00006991"/>
    </source>
</evidence>
<keyword evidence="6" id="KW-0862">Zinc</keyword>
<dbReference type="InterPro" id="IPR013087">
    <property type="entry name" value="Znf_C2H2_type"/>
</dbReference>
<dbReference type="PROSITE" id="PS50157">
    <property type="entry name" value="ZINC_FINGER_C2H2_2"/>
    <property type="match status" value="10"/>
</dbReference>
<dbReference type="FunFam" id="3.30.160.60:FF:000690">
    <property type="entry name" value="Zinc finger protein 354C"/>
    <property type="match status" value="1"/>
</dbReference>
<feature type="domain" description="C2H2-type" evidence="13">
    <location>
        <begin position="612"/>
        <end position="639"/>
    </location>
</feature>
<dbReference type="OrthoDB" id="654211at2759"/>
<dbReference type="AlphaFoldDB" id="A0A3M0KUK1"/>
<dbReference type="FunFam" id="3.30.160.60:FF:000213">
    <property type="entry name" value="Zinc finger protein 624"/>
    <property type="match status" value="1"/>
</dbReference>
<dbReference type="InterPro" id="IPR036236">
    <property type="entry name" value="Znf_C2H2_sf"/>
</dbReference>
<evidence type="ECO:0000256" key="1">
    <source>
        <dbReference type="ARBA" id="ARBA00004123"/>
    </source>
</evidence>
<feature type="domain" description="C2H2-type" evidence="13">
    <location>
        <begin position="416"/>
        <end position="443"/>
    </location>
</feature>
<dbReference type="FunFam" id="3.30.160.60:FF:002343">
    <property type="entry name" value="Zinc finger protein 33A"/>
    <property type="match status" value="3"/>
</dbReference>
<dbReference type="SMART" id="SM00355">
    <property type="entry name" value="ZnF_C2H2"/>
    <property type="match status" value="10"/>
</dbReference>
<reference evidence="14 15" key="1">
    <citation type="submission" date="2018-07" db="EMBL/GenBank/DDBJ databases">
        <title>A high quality draft genome assembly of the barn swallow (H. rustica rustica).</title>
        <authorList>
            <person name="Formenti G."/>
            <person name="Chiara M."/>
            <person name="Poveda L."/>
            <person name="Francoijs K.-J."/>
            <person name="Bonisoli-Alquati A."/>
            <person name="Canova L."/>
            <person name="Gianfranceschi L."/>
            <person name="Horner D.S."/>
            <person name="Saino N."/>
        </authorList>
    </citation>
    <scope>NUCLEOTIDE SEQUENCE [LARGE SCALE GENOMIC DNA]</scope>
    <source>
        <strain evidence="14">Chelidonia</strain>
        <tissue evidence="14">Blood</tissue>
    </source>
</reference>
<feature type="compositionally biased region" description="Basic and acidic residues" evidence="12">
    <location>
        <begin position="688"/>
        <end position="703"/>
    </location>
</feature>
<feature type="region of interest" description="Disordered" evidence="12">
    <location>
        <begin position="675"/>
        <end position="718"/>
    </location>
</feature>
<evidence type="ECO:0000256" key="3">
    <source>
        <dbReference type="ARBA" id="ARBA00022723"/>
    </source>
</evidence>
<dbReference type="SUPFAM" id="SSF56672">
    <property type="entry name" value="DNA/RNA polymerases"/>
    <property type="match status" value="1"/>
</dbReference>
<evidence type="ECO:0000256" key="8">
    <source>
        <dbReference type="ARBA" id="ARBA00023125"/>
    </source>
</evidence>
<evidence type="ECO:0000313" key="14">
    <source>
        <dbReference type="EMBL" id="RMC16898.1"/>
    </source>
</evidence>
<keyword evidence="7" id="KW-0805">Transcription regulation</keyword>
<evidence type="ECO:0000256" key="11">
    <source>
        <dbReference type="PROSITE-ProRule" id="PRU00042"/>
    </source>
</evidence>
<dbReference type="GO" id="GO:0019068">
    <property type="term" value="P:virion assembly"/>
    <property type="evidence" value="ECO:0007669"/>
    <property type="project" value="InterPro"/>
</dbReference>